<name>A0A7V7PK45_9HYPH</name>
<keyword evidence="3" id="KW-0378">Hydrolase</keyword>
<protein>
    <submittedName>
        <fullName evidence="3">Amidohydrolase family protein</fullName>
    </submittedName>
</protein>
<dbReference type="PANTHER" id="PTHR43569:SF2">
    <property type="entry name" value="AMIDOHYDROLASE-RELATED DOMAIN-CONTAINING PROTEIN"/>
    <property type="match status" value="1"/>
</dbReference>
<evidence type="ECO:0000313" key="4">
    <source>
        <dbReference type="Proteomes" id="UP000432089"/>
    </source>
</evidence>
<accession>A0A7V7PK45</accession>
<gene>
    <name evidence="3" type="ORF">F6X38_22265</name>
</gene>
<dbReference type="GO" id="GO:0016787">
    <property type="term" value="F:hydrolase activity"/>
    <property type="evidence" value="ECO:0007669"/>
    <property type="project" value="UniProtKB-KW"/>
</dbReference>
<dbReference type="InterPro" id="IPR006680">
    <property type="entry name" value="Amidohydro-rel"/>
</dbReference>
<dbReference type="InterPro" id="IPR052350">
    <property type="entry name" value="Metallo-dep_Lactonases"/>
</dbReference>
<dbReference type="Gene3D" id="3.20.20.140">
    <property type="entry name" value="Metal-dependent hydrolases"/>
    <property type="match status" value="1"/>
</dbReference>
<dbReference type="SUPFAM" id="SSF51556">
    <property type="entry name" value="Metallo-dependent hydrolases"/>
    <property type="match status" value="1"/>
</dbReference>
<dbReference type="Pfam" id="PF04909">
    <property type="entry name" value="Amidohydro_2"/>
    <property type="match status" value="1"/>
</dbReference>
<proteinExistence type="inferred from homology"/>
<reference evidence="3 4" key="1">
    <citation type="submission" date="2019-09" db="EMBL/GenBank/DDBJ databases">
        <title>YIM 132180 draft genome.</title>
        <authorList>
            <person name="Zhang K."/>
        </authorList>
    </citation>
    <scope>NUCLEOTIDE SEQUENCE [LARGE SCALE GENOMIC DNA]</scope>
    <source>
        <strain evidence="3 4">YIM 132180</strain>
    </source>
</reference>
<feature type="domain" description="Amidohydrolase-related" evidence="2">
    <location>
        <begin position="6"/>
        <end position="282"/>
    </location>
</feature>
<organism evidence="3 4">
    <name type="scientific">Plantimonas leprariae</name>
    <dbReference type="NCBI Taxonomy" id="2615207"/>
    <lineage>
        <taxon>Bacteria</taxon>
        <taxon>Pseudomonadati</taxon>
        <taxon>Pseudomonadota</taxon>
        <taxon>Alphaproteobacteria</taxon>
        <taxon>Hyphomicrobiales</taxon>
        <taxon>Aurantimonadaceae</taxon>
        <taxon>Plantimonas</taxon>
    </lineage>
</organism>
<dbReference type="PANTHER" id="PTHR43569">
    <property type="entry name" value="AMIDOHYDROLASE"/>
    <property type="match status" value="1"/>
</dbReference>
<evidence type="ECO:0000259" key="2">
    <source>
        <dbReference type="Pfam" id="PF04909"/>
    </source>
</evidence>
<sequence>MTAPVIDAHQHFWDPDRGDFGWLDGPFQPIRRVFGVAYLEPLAREAGVERTVLVQVQNAAAETREFLEIAGSHELVAGVVGWADLTDPGVGDTLAELRAGPNGRWLVGIRHLIHEEPDDEWLLRDDVRRGLAAVADSGLVFDLVPKVRHLPAVLRTVADFPNLRFVLDHIAKPDIAHGGFEPWAAPMREFAPHRDHVWCKLSGMVTEADWANWRLADLKPYVDEALRIFGVERAMFGTDWPVCLVAASYAQVKAALEECLADRSEADRERIFGRNAVEAYRLPGLVSA</sequence>
<evidence type="ECO:0000256" key="1">
    <source>
        <dbReference type="ARBA" id="ARBA00038310"/>
    </source>
</evidence>
<comment type="caution">
    <text evidence="3">The sequence shown here is derived from an EMBL/GenBank/DDBJ whole genome shotgun (WGS) entry which is preliminary data.</text>
</comment>
<dbReference type="InterPro" id="IPR032466">
    <property type="entry name" value="Metal_Hydrolase"/>
</dbReference>
<dbReference type="EMBL" id="VZDO01000027">
    <property type="protein sequence ID" value="KAB0675991.1"/>
    <property type="molecule type" value="Genomic_DNA"/>
</dbReference>
<comment type="similarity">
    <text evidence="1">Belongs to the metallo-dependent hydrolases superfamily.</text>
</comment>
<dbReference type="RefSeq" id="WP_150973767.1">
    <property type="nucleotide sequence ID" value="NZ_VZDO01000027.1"/>
</dbReference>
<keyword evidence="4" id="KW-1185">Reference proteome</keyword>
<dbReference type="Proteomes" id="UP000432089">
    <property type="component" value="Unassembled WGS sequence"/>
</dbReference>
<dbReference type="AlphaFoldDB" id="A0A7V7PK45"/>
<evidence type="ECO:0000313" key="3">
    <source>
        <dbReference type="EMBL" id="KAB0675991.1"/>
    </source>
</evidence>